<name>A0ACB9Q636_BAUVA</name>
<organism evidence="1 2">
    <name type="scientific">Bauhinia variegata</name>
    <name type="common">Purple orchid tree</name>
    <name type="synonym">Phanera variegata</name>
    <dbReference type="NCBI Taxonomy" id="167791"/>
    <lineage>
        <taxon>Eukaryota</taxon>
        <taxon>Viridiplantae</taxon>
        <taxon>Streptophyta</taxon>
        <taxon>Embryophyta</taxon>
        <taxon>Tracheophyta</taxon>
        <taxon>Spermatophyta</taxon>
        <taxon>Magnoliopsida</taxon>
        <taxon>eudicotyledons</taxon>
        <taxon>Gunneridae</taxon>
        <taxon>Pentapetalae</taxon>
        <taxon>rosids</taxon>
        <taxon>fabids</taxon>
        <taxon>Fabales</taxon>
        <taxon>Fabaceae</taxon>
        <taxon>Cercidoideae</taxon>
        <taxon>Cercideae</taxon>
        <taxon>Bauhiniinae</taxon>
        <taxon>Bauhinia</taxon>
    </lineage>
</organism>
<gene>
    <name evidence="1" type="ORF">L6164_000221</name>
</gene>
<keyword evidence="2" id="KW-1185">Reference proteome</keyword>
<dbReference type="Proteomes" id="UP000828941">
    <property type="component" value="Chromosome 1"/>
</dbReference>
<protein>
    <submittedName>
        <fullName evidence="1">Uncharacterized protein</fullName>
    </submittedName>
</protein>
<proteinExistence type="predicted"/>
<reference evidence="1 2" key="1">
    <citation type="journal article" date="2022" name="DNA Res.">
        <title>Chromosomal-level genome assembly of the orchid tree Bauhinia variegata (Leguminosae; Cercidoideae) supports the allotetraploid origin hypothesis of Bauhinia.</title>
        <authorList>
            <person name="Zhong Y."/>
            <person name="Chen Y."/>
            <person name="Zheng D."/>
            <person name="Pang J."/>
            <person name="Liu Y."/>
            <person name="Luo S."/>
            <person name="Meng S."/>
            <person name="Qian L."/>
            <person name="Wei D."/>
            <person name="Dai S."/>
            <person name="Zhou R."/>
        </authorList>
    </citation>
    <scope>NUCLEOTIDE SEQUENCE [LARGE SCALE GENOMIC DNA]</scope>
    <source>
        <strain evidence="1">BV-YZ2020</strain>
    </source>
</reference>
<evidence type="ECO:0000313" key="2">
    <source>
        <dbReference type="Proteomes" id="UP000828941"/>
    </source>
</evidence>
<accession>A0ACB9Q636</accession>
<comment type="caution">
    <text evidence="1">The sequence shown here is derived from an EMBL/GenBank/DDBJ whole genome shotgun (WGS) entry which is preliminary data.</text>
</comment>
<dbReference type="EMBL" id="CM039426">
    <property type="protein sequence ID" value="KAI4356178.1"/>
    <property type="molecule type" value="Genomic_DNA"/>
</dbReference>
<evidence type="ECO:0000313" key="1">
    <source>
        <dbReference type="EMBL" id="KAI4356178.1"/>
    </source>
</evidence>
<sequence>MKIHLALMFIGHLLKGSKRIADEEAPPLLTTSAASTISKNDGNHGHPGDSLRISPCDGTVLISEVPEETHLQKPKVEAVETELPQGFYVVEAIRSKRTRKGKTQYLIKWLNWPETTNTWEPLENLSEVSDMIDAFEESLKSKKRRTRKRKQAAHSIEPKKRLRCSTTKTPTNNGNSKRAKRNNAHNNHVQEAYNNPNILKILETECLSPLHSTQDVSELFGFELINYYGRKLWQIGIDEPDRSSVFDA</sequence>